<dbReference type="PANTHER" id="PTHR43639:SF1">
    <property type="entry name" value="SHORT-CHAIN DEHYDROGENASE_REDUCTASE FAMILY PROTEIN"/>
    <property type="match status" value="1"/>
</dbReference>
<dbReference type="InterPro" id="IPR036291">
    <property type="entry name" value="NAD(P)-bd_dom_sf"/>
</dbReference>
<evidence type="ECO:0000313" key="5">
    <source>
        <dbReference type="Proteomes" id="UP001183222"/>
    </source>
</evidence>
<name>A0ABU2K5Q3_9ACTN</name>
<organism evidence="4 5">
    <name type="scientific">Blastococcus goldschmidtiae</name>
    <dbReference type="NCBI Taxonomy" id="3075546"/>
    <lineage>
        <taxon>Bacteria</taxon>
        <taxon>Bacillati</taxon>
        <taxon>Actinomycetota</taxon>
        <taxon>Actinomycetes</taxon>
        <taxon>Geodermatophilales</taxon>
        <taxon>Geodermatophilaceae</taxon>
        <taxon>Blastococcus</taxon>
    </lineage>
</organism>
<dbReference type="RefSeq" id="WP_311344315.1">
    <property type="nucleotide sequence ID" value="NZ_JAVREI010000002.1"/>
</dbReference>
<keyword evidence="2" id="KW-0560">Oxidoreductase</keyword>
<dbReference type="Pfam" id="PF13561">
    <property type="entry name" value="adh_short_C2"/>
    <property type="match status" value="1"/>
</dbReference>
<evidence type="ECO:0000256" key="2">
    <source>
        <dbReference type="ARBA" id="ARBA00023002"/>
    </source>
</evidence>
<dbReference type="Gene3D" id="3.40.50.720">
    <property type="entry name" value="NAD(P)-binding Rossmann-like Domain"/>
    <property type="match status" value="1"/>
</dbReference>
<keyword evidence="5" id="KW-1185">Reference proteome</keyword>
<dbReference type="InterPro" id="IPR020904">
    <property type="entry name" value="Sc_DH/Rdtase_CS"/>
</dbReference>
<feature type="region of interest" description="Disordered" evidence="3">
    <location>
        <begin position="238"/>
        <end position="269"/>
    </location>
</feature>
<evidence type="ECO:0000313" key="4">
    <source>
        <dbReference type="EMBL" id="MDT0275493.1"/>
    </source>
</evidence>
<dbReference type="CDD" id="cd05233">
    <property type="entry name" value="SDR_c"/>
    <property type="match status" value="1"/>
</dbReference>
<evidence type="ECO:0000256" key="3">
    <source>
        <dbReference type="SAM" id="MobiDB-lite"/>
    </source>
</evidence>
<dbReference type="EMBL" id="JAVREI010000002">
    <property type="protein sequence ID" value="MDT0275493.1"/>
    <property type="molecule type" value="Genomic_DNA"/>
</dbReference>
<feature type="compositionally biased region" description="Polar residues" evidence="3">
    <location>
        <begin position="259"/>
        <end position="269"/>
    </location>
</feature>
<evidence type="ECO:0000256" key="1">
    <source>
        <dbReference type="ARBA" id="ARBA00006484"/>
    </source>
</evidence>
<dbReference type="Proteomes" id="UP001183222">
    <property type="component" value="Unassembled WGS sequence"/>
</dbReference>
<gene>
    <name evidence="4" type="ORF">RM425_06210</name>
</gene>
<dbReference type="PROSITE" id="PS00061">
    <property type="entry name" value="ADH_SHORT"/>
    <property type="match status" value="1"/>
</dbReference>
<proteinExistence type="inferred from homology"/>
<comment type="caution">
    <text evidence="4">The sequence shown here is derived from an EMBL/GenBank/DDBJ whole genome shotgun (WGS) entry which is preliminary data.</text>
</comment>
<sequence length="269" mass="27668">MTVRQSSVVTGAARGVGRAIAEHLAEDGHVVVIDVTDHLDWRHERVELVTGDARDPQVTAEAARRAETAGPLTGWVNNAAIFRDATFTSSSALQVTELITANLALAVTGCSAAVHHFLAHARAGAIVNVSSHQAQRPVRGALPYAVAKAAIEGLTRAVAVDHGPDGIRANAVALGSITTERYEEYRAEHPDADEQMALLHPLGRVGTSREVAASVAFLLSPAAGFISGAVLPVDGGRAANGADPEAREVRPSSVPGVPTGTSPGAATAG</sequence>
<dbReference type="PANTHER" id="PTHR43639">
    <property type="entry name" value="OXIDOREDUCTASE, SHORT-CHAIN DEHYDROGENASE/REDUCTASE FAMILY (AFU_ORTHOLOGUE AFUA_5G02870)"/>
    <property type="match status" value="1"/>
</dbReference>
<protein>
    <submittedName>
        <fullName evidence="4">SDR family oxidoreductase</fullName>
    </submittedName>
</protein>
<comment type="similarity">
    <text evidence="1">Belongs to the short-chain dehydrogenases/reductases (SDR) family.</text>
</comment>
<reference evidence="5" key="1">
    <citation type="submission" date="2023-07" db="EMBL/GenBank/DDBJ databases">
        <title>30 novel species of actinomycetes from the DSMZ collection.</title>
        <authorList>
            <person name="Nouioui I."/>
        </authorList>
    </citation>
    <scope>NUCLEOTIDE SEQUENCE [LARGE SCALE GENOMIC DNA]</scope>
    <source>
        <strain evidence="5">DSM 46792</strain>
    </source>
</reference>
<dbReference type="PRINTS" id="PR00080">
    <property type="entry name" value="SDRFAMILY"/>
</dbReference>
<dbReference type="PRINTS" id="PR00081">
    <property type="entry name" value="GDHRDH"/>
</dbReference>
<accession>A0ABU2K5Q3</accession>
<dbReference type="SUPFAM" id="SSF51735">
    <property type="entry name" value="NAD(P)-binding Rossmann-fold domains"/>
    <property type="match status" value="1"/>
</dbReference>
<dbReference type="InterPro" id="IPR002347">
    <property type="entry name" value="SDR_fam"/>
</dbReference>